<name>A0A915HLH7_ROMCU</name>
<keyword evidence="1" id="KW-1133">Transmembrane helix</keyword>
<protein>
    <submittedName>
        <fullName evidence="3">Uncharacterized protein</fullName>
    </submittedName>
</protein>
<dbReference type="WBParaSite" id="nRc.2.0.1.t02335-RA">
    <property type="protein sequence ID" value="nRc.2.0.1.t02335-RA"/>
    <property type="gene ID" value="nRc.2.0.1.g02335"/>
</dbReference>
<feature type="transmembrane region" description="Helical" evidence="1">
    <location>
        <begin position="7"/>
        <end position="27"/>
    </location>
</feature>
<evidence type="ECO:0000313" key="3">
    <source>
        <dbReference type="WBParaSite" id="nRc.2.0.1.t02335-RA"/>
    </source>
</evidence>
<evidence type="ECO:0000313" key="2">
    <source>
        <dbReference type="Proteomes" id="UP000887565"/>
    </source>
</evidence>
<evidence type="ECO:0000256" key="1">
    <source>
        <dbReference type="SAM" id="Phobius"/>
    </source>
</evidence>
<keyword evidence="1" id="KW-0472">Membrane</keyword>
<dbReference type="Proteomes" id="UP000887565">
    <property type="component" value="Unplaced"/>
</dbReference>
<accession>A0A915HLH7</accession>
<feature type="transmembrane region" description="Helical" evidence="1">
    <location>
        <begin position="33"/>
        <end position="56"/>
    </location>
</feature>
<organism evidence="2 3">
    <name type="scientific">Romanomermis culicivorax</name>
    <name type="common">Nematode worm</name>
    <dbReference type="NCBI Taxonomy" id="13658"/>
    <lineage>
        <taxon>Eukaryota</taxon>
        <taxon>Metazoa</taxon>
        <taxon>Ecdysozoa</taxon>
        <taxon>Nematoda</taxon>
        <taxon>Enoplea</taxon>
        <taxon>Dorylaimia</taxon>
        <taxon>Mermithida</taxon>
        <taxon>Mermithoidea</taxon>
        <taxon>Mermithidae</taxon>
        <taxon>Romanomermis</taxon>
    </lineage>
</organism>
<keyword evidence="1" id="KW-0812">Transmembrane</keyword>
<proteinExistence type="predicted"/>
<dbReference type="AlphaFoldDB" id="A0A915HLH7"/>
<reference evidence="3" key="1">
    <citation type="submission" date="2022-11" db="UniProtKB">
        <authorList>
            <consortium name="WormBaseParasite"/>
        </authorList>
    </citation>
    <scope>IDENTIFICATION</scope>
</reference>
<sequence>RRETKLFVQCFVTSALYAFGISVALLFGATSELAAMIIRYWQIVVYVECAIISLIMNREVKNTVKKWFIK</sequence>
<keyword evidence="2" id="KW-1185">Reference proteome</keyword>